<proteinExistence type="predicted"/>
<reference evidence="2 3" key="1">
    <citation type="submission" date="2024-05" db="EMBL/GenBank/DDBJ databases">
        <authorList>
            <person name="Wallberg A."/>
        </authorList>
    </citation>
    <scope>NUCLEOTIDE SEQUENCE [LARGE SCALE GENOMIC DNA]</scope>
</reference>
<comment type="caution">
    <text evidence="2">The sequence shown here is derived from an EMBL/GenBank/DDBJ whole genome shotgun (WGS) entry which is preliminary data.</text>
</comment>
<dbReference type="GO" id="GO:0016020">
    <property type="term" value="C:membrane"/>
    <property type="evidence" value="ECO:0007669"/>
    <property type="project" value="TreeGrafter"/>
</dbReference>
<keyword evidence="3" id="KW-1185">Reference proteome</keyword>
<dbReference type="AlphaFoldDB" id="A0AAV2PQR4"/>
<dbReference type="Proteomes" id="UP001497623">
    <property type="component" value="Unassembled WGS sequence"/>
</dbReference>
<evidence type="ECO:0000313" key="2">
    <source>
        <dbReference type="EMBL" id="CAL4062749.1"/>
    </source>
</evidence>
<dbReference type="PANTHER" id="PTHR20991:SF0">
    <property type="entry name" value="PROTEIN PTHB1"/>
    <property type="match status" value="1"/>
</dbReference>
<feature type="non-terminal residue" evidence="2">
    <location>
        <position position="294"/>
    </location>
</feature>
<evidence type="ECO:0000259" key="1">
    <source>
        <dbReference type="Pfam" id="PF14727"/>
    </source>
</evidence>
<dbReference type="Pfam" id="PF14727">
    <property type="entry name" value="PHTB1_N"/>
    <property type="match status" value="1"/>
</dbReference>
<organism evidence="2 3">
    <name type="scientific">Meganyctiphanes norvegica</name>
    <name type="common">Northern krill</name>
    <name type="synonym">Thysanopoda norvegica</name>
    <dbReference type="NCBI Taxonomy" id="48144"/>
    <lineage>
        <taxon>Eukaryota</taxon>
        <taxon>Metazoa</taxon>
        <taxon>Ecdysozoa</taxon>
        <taxon>Arthropoda</taxon>
        <taxon>Crustacea</taxon>
        <taxon>Multicrustacea</taxon>
        <taxon>Malacostraca</taxon>
        <taxon>Eumalacostraca</taxon>
        <taxon>Eucarida</taxon>
        <taxon>Euphausiacea</taxon>
        <taxon>Euphausiidae</taxon>
        <taxon>Meganyctiphanes</taxon>
    </lineage>
</organism>
<gene>
    <name evidence="2" type="ORF">MNOR_LOCUS2806</name>
</gene>
<dbReference type="InterPro" id="IPR026511">
    <property type="entry name" value="PTHB1"/>
</dbReference>
<dbReference type="SUPFAM" id="SSF50978">
    <property type="entry name" value="WD40 repeat-like"/>
    <property type="match status" value="1"/>
</dbReference>
<sequence length="294" mass="32879">MSLFKARDWWSTVVEEECDVGCLLICNINNEDPPKDKIIVGGFSGTLRIFDPQGHTTEDGTVSYDYRPDHVLLETTLNYPIIQLAAGKFVSGSDENHLLVLYPDRLTVYSLIVTTGQTGYGHQSKLNTAYQHMFQRHAHSLVTGHFGSVKGKDLFAVLSLDGCITVYEQESIGFSCFLPGFLLPGPWGYTPKSDSFLVVGADWSLQCYKYQSLATSNENEKDTNNKSGGRRLAPEWTYQLGEAVLDVIVLSPQGFPPCIVILTHHSFFCFKDNGVLKFVKKLEYNPSSFTAYYI</sequence>
<dbReference type="EMBL" id="CAXKWB010000896">
    <property type="protein sequence ID" value="CAL4062749.1"/>
    <property type="molecule type" value="Genomic_DNA"/>
</dbReference>
<dbReference type="GO" id="GO:0060271">
    <property type="term" value="P:cilium assembly"/>
    <property type="evidence" value="ECO:0007669"/>
    <property type="project" value="TreeGrafter"/>
</dbReference>
<protein>
    <recommendedName>
        <fullName evidence="1">PTHB1 N-terminal domain-containing protein</fullName>
    </recommendedName>
</protein>
<feature type="domain" description="PTHB1 N-terminal" evidence="1">
    <location>
        <begin position="1"/>
        <end position="293"/>
    </location>
</feature>
<dbReference type="PANTHER" id="PTHR20991">
    <property type="entry name" value="PARATHYROID HORMONE-RESPONSIVE B1 GENE"/>
    <property type="match status" value="1"/>
</dbReference>
<dbReference type="GO" id="GO:0034464">
    <property type="term" value="C:BBSome"/>
    <property type="evidence" value="ECO:0007669"/>
    <property type="project" value="InterPro"/>
</dbReference>
<name>A0AAV2PQR4_MEGNR</name>
<evidence type="ECO:0000313" key="3">
    <source>
        <dbReference type="Proteomes" id="UP001497623"/>
    </source>
</evidence>
<accession>A0AAV2PQR4</accession>
<dbReference type="InterPro" id="IPR036322">
    <property type="entry name" value="WD40_repeat_dom_sf"/>
</dbReference>
<dbReference type="InterPro" id="IPR028073">
    <property type="entry name" value="PHTB1_N_dom"/>
</dbReference>